<reference evidence="2 3" key="1">
    <citation type="submission" date="2015-08" db="EMBL/GenBank/DDBJ databases">
        <title>Investigation of the bacterial diversity of lava forest soil.</title>
        <authorList>
            <person name="Lee J.S."/>
        </authorList>
    </citation>
    <scope>NUCLEOTIDE SEQUENCE [LARGE SCALE GENOMIC DNA]</scope>
    <source>
        <strain evidence="2 3">GJW-30</strain>
    </source>
</reference>
<dbReference type="KEGG" id="vgo:GJW-30_1_03925"/>
<dbReference type="InterPro" id="IPR018968">
    <property type="entry name" value="Phasin"/>
</dbReference>
<evidence type="ECO:0000259" key="1">
    <source>
        <dbReference type="Pfam" id="PF09361"/>
    </source>
</evidence>
<proteinExistence type="predicted"/>
<evidence type="ECO:0000313" key="3">
    <source>
        <dbReference type="Proteomes" id="UP000236884"/>
    </source>
</evidence>
<accession>A0A0S3PZM1</accession>
<organism evidence="2 3">
    <name type="scientific">Variibacter gotjawalensis</name>
    <dbReference type="NCBI Taxonomy" id="1333996"/>
    <lineage>
        <taxon>Bacteria</taxon>
        <taxon>Pseudomonadati</taxon>
        <taxon>Pseudomonadota</taxon>
        <taxon>Alphaproteobacteria</taxon>
        <taxon>Hyphomicrobiales</taxon>
        <taxon>Nitrobacteraceae</taxon>
        <taxon>Variibacter</taxon>
    </lineage>
</organism>
<dbReference type="Proteomes" id="UP000236884">
    <property type="component" value="Chromosome"/>
</dbReference>
<dbReference type="AlphaFoldDB" id="A0A0S3PZM1"/>
<dbReference type="RefSeq" id="WP_157746793.1">
    <property type="nucleotide sequence ID" value="NZ_AP014946.1"/>
</dbReference>
<sequence length="142" mass="15562">MAKAEKVDVNTIPQQLQAASDKFKEYAESGVQRAKDGYEQFVKAAQEANEKSRKAATEASLKLLDVAKEDADAAYAVTRDLINAKSLTEAYQIQMAYLKGRYEARVSQAQELGAYVKQNAEDATAPVREGLKKIFPEAKSAA</sequence>
<gene>
    <name evidence="2" type="ORF">GJW-30_1_03925</name>
</gene>
<keyword evidence="3" id="KW-1185">Reference proteome</keyword>
<protein>
    <submittedName>
        <fullName evidence="2">Phasin protein</fullName>
    </submittedName>
</protein>
<dbReference type="EMBL" id="AP014946">
    <property type="protein sequence ID" value="BAT61368.1"/>
    <property type="molecule type" value="Genomic_DNA"/>
</dbReference>
<evidence type="ECO:0000313" key="2">
    <source>
        <dbReference type="EMBL" id="BAT61368.1"/>
    </source>
</evidence>
<name>A0A0S3PZM1_9BRAD</name>
<dbReference type="Pfam" id="PF09361">
    <property type="entry name" value="Phasin_2"/>
    <property type="match status" value="1"/>
</dbReference>
<feature type="domain" description="Phasin" evidence="1">
    <location>
        <begin position="38"/>
        <end position="129"/>
    </location>
</feature>